<organism evidence="3 4">
    <name type="scientific">Spartinivicinus poritis</name>
    <dbReference type="NCBI Taxonomy" id="2994640"/>
    <lineage>
        <taxon>Bacteria</taxon>
        <taxon>Pseudomonadati</taxon>
        <taxon>Pseudomonadota</taxon>
        <taxon>Gammaproteobacteria</taxon>
        <taxon>Oceanospirillales</taxon>
        <taxon>Zooshikellaceae</taxon>
        <taxon>Spartinivicinus</taxon>
    </lineage>
</organism>
<accession>A0ABT5U7Z3</accession>
<evidence type="ECO:0000256" key="2">
    <source>
        <dbReference type="ARBA" id="ARBA00022803"/>
    </source>
</evidence>
<dbReference type="Proteomes" id="UP001528823">
    <property type="component" value="Unassembled WGS sequence"/>
</dbReference>
<dbReference type="EMBL" id="JAPMOU010000005">
    <property type="protein sequence ID" value="MDE1461637.1"/>
    <property type="molecule type" value="Genomic_DNA"/>
</dbReference>
<name>A0ABT5U7Z3_9GAMM</name>
<dbReference type="Gene3D" id="1.25.40.10">
    <property type="entry name" value="Tetratricopeptide repeat domain"/>
    <property type="match status" value="2"/>
</dbReference>
<proteinExistence type="predicted"/>
<evidence type="ECO:0000256" key="1">
    <source>
        <dbReference type="ARBA" id="ARBA00022737"/>
    </source>
</evidence>
<protein>
    <submittedName>
        <fullName evidence="3">Tetratricopeptide repeat protein</fullName>
    </submittedName>
</protein>
<comment type="caution">
    <text evidence="3">The sequence shown here is derived from an EMBL/GenBank/DDBJ whole genome shotgun (WGS) entry which is preliminary data.</text>
</comment>
<keyword evidence="4" id="KW-1185">Reference proteome</keyword>
<gene>
    <name evidence="3" type="ORF">ORQ98_06615</name>
</gene>
<evidence type="ECO:0000313" key="4">
    <source>
        <dbReference type="Proteomes" id="UP001528823"/>
    </source>
</evidence>
<keyword evidence="1" id="KW-0677">Repeat</keyword>
<keyword evidence="2" id="KW-0802">TPR repeat</keyword>
<dbReference type="InterPro" id="IPR011990">
    <property type="entry name" value="TPR-like_helical_dom_sf"/>
</dbReference>
<evidence type="ECO:0000313" key="3">
    <source>
        <dbReference type="EMBL" id="MDE1461637.1"/>
    </source>
</evidence>
<dbReference type="PANTHER" id="PTHR44858:SF1">
    <property type="entry name" value="UDP-N-ACETYLGLUCOSAMINE--PEPTIDE N-ACETYLGLUCOSAMINYLTRANSFERASE SPINDLY-RELATED"/>
    <property type="match status" value="1"/>
</dbReference>
<dbReference type="SUPFAM" id="SSF48452">
    <property type="entry name" value="TPR-like"/>
    <property type="match status" value="2"/>
</dbReference>
<dbReference type="InterPro" id="IPR050498">
    <property type="entry name" value="Ycf3"/>
</dbReference>
<dbReference type="RefSeq" id="WP_274687996.1">
    <property type="nucleotide sequence ID" value="NZ_JAPMOU010000005.1"/>
</dbReference>
<reference evidence="3 4" key="1">
    <citation type="submission" date="2022-11" db="EMBL/GenBank/DDBJ databases">
        <title>Spartinivicinus poritis sp. nov., isolated from scleractinian coral Porites lutea.</title>
        <authorList>
            <person name="Zhang G."/>
            <person name="Cai L."/>
            <person name="Wei Q."/>
        </authorList>
    </citation>
    <scope>NUCLEOTIDE SEQUENCE [LARGE SCALE GENOMIC DNA]</scope>
    <source>
        <strain evidence="3 4">A2-2</strain>
    </source>
</reference>
<dbReference type="PANTHER" id="PTHR44858">
    <property type="entry name" value="TETRATRICOPEPTIDE REPEAT PROTEIN 6"/>
    <property type="match status" value="1"/>
</dbReference>
<sequence>MSASQLKTLYGTTEEKRNNNGWSCIAIKENKIQHKKVEKEKSNEYLQKAKEHLYSTESIPYLEKAVAFNPKNLEALELLMNSYNSFGTSQKALDLSNQILNIDKHDYEAKLGKVQALSNLGRCNDAMDIINQILRVNPLSSPAWRNQSKCQTTLGLYTLAMQSISNSITIYPVNIDWAIKSLLHEIFGETVDAEYARKKALEEKYYPEWFDKLKVNLKLCKKNFSTGGANSKKNASCELISVQRKKLSPNQIVNFNNLNKSTIKKYSFAYSALIKIDTGYRRSMLEAKEYALTIQKNIRNTKAAELYKASLKMPYKEEVEALEKAVALNPHHALAQIKICNIYARVQAFSAAEKHCRIAYSYDNSNADIFFNILLALTPRKCDEALDLINDWEVRGLQGSYSPSLQKSICLMHTQKLELALETINDFLKDSPSDGYGWAVKSKIFELMGESDKAIAARKKALSSSGFKEEQFVYSGIEPR</sequence>